<dbReference type="PANTHER" id="PTHR46983:SF3">
    <property type="entry name" value="CHPADIPLOID STATE MAINTENANCE PROTEIN CHPA"/>
    <property type="match status" value="1"/>
</dbReference>
<dbReference type="InterPro" id="IPR015813">
    <property type="entry name" value="Pyrv/PenolPyrv_kinase-like_dom"/>
</dbReference>
<proteinExistence type="predicted"/>
<dbReference type="InterPro" id="IPR039790">
    <property type="entry name" value="CHRD1"/>
</dbReference>
<keyword evidence="8" id="KW-1185">Reference proteome</keyword>
<name>A0A8H4FIJ2_COLGL</name>
<evidence type="ECO:0000313" key="8">
    <source>
        <dbReference type="Proteomes" id="UP000613401"/>
    </source>
</evidence>
<evidence type="ECO:0000259" key="5">
    <source>
        <dbReference type="PROSITE" id="PS51203"/>
    </source>
</evidence>
<dbReference type="InterPro" id="IPR040442">
    <property type="entry name" value="Pyrv_kinase-like_dom_sf"/>
</dbReference>
<evidence type="ECO:0000259" key="6">
    <source>
        <dbReference type="PROSITE" id="PS51401"/>
    </source>
</evidence>
<dbReference type="GO" id="GO:0003824">
    <property type="term" value="F:catalytic activity"/>
    <property type="evidence" value="ECO:0007669"/>
    <property type="project" value="InterPro"/>
</dbReference>
<dbReference type="Pfam" id="PF04968">
    <property type="entry name" value="CHORD"/>
    <property type="match status" value="2"/>
</dbReference>
<keyword evidence="1" id="KW-0479">Metal-binding</keyword>
<dbReference type="Pfam" id="PF03328">
    <property type="entry name" value="HpcH_HpaI"/>
    <property type="match status" value="1"/>
</dbReference>
<feature type="domain" description="CS" evidence="5">
    <location>
        <begin position="484"/>
        <end position="575"/>
    </location>
</feature>
<keyword evidence="2" id="KW-0677">Repeat</keyword>
<dbReference type="CDD" id="cd06466">
    <property type="entry name" value="p23_CS_SGT1_like"/>
    <property type="match status" value="1"/>
</dbReference>
<feature type="domain" description="CHORD" evidence="6">
    <location>
        <begin position="278"/>
        <end position="334"/>
    </location>
</feature>
<dbReference type="SUPFAM" id="SSF49764">
    <property type="entry name" value="HSP20-like chaperones"/>
    <property type="match status" value="1"/>
</dbReference>
<dbReference type="InterPro" id="IPR007051">
    <property type="entry name" value="CHORD_dom"/>
</dbReference>
<keyword evidence="3" id="KW-0862">Zinc</keyword>
<evidence type="ECO:0000256" key="2">
    <source>
        <dbReference type="ARBA" id="ARBA00022737"/>
    </source>
</evidence>
<evidence type="ECO:0000256" key="1">
    <source>
        <dbReference type="ARBA" id="ARBA00022723"/>
    </source>
</evidence>
<dbReference type="GeneID" id="69011892"/>
<dbReference type="PROSITE" id="PS51203">
    <property type="entry name" value="CS"/>
    <property type="match status" value="1"/>
</dbReference>
<dbReference type="Gene3D" id="3.20.20.60">
    <property type="entry name" value="Phosphoenolpyruvate-binding domains"/>
    <property type="match status" value="1"/>
</dbReference>
<dbReference type="SUPFAM" id="SSF51621">
    <property type="entry name" value="Phosphoenolpyruvate/pyruvate domain"/>
    <property type="match status" value="1"/>
</dbReference>
<accession>A0A8H4FIJ2</accession>
<dbReference type="PANTHER" id="PTHR46983">
    <property type="entry name" value="CYSTEINE AND HISTIDINE-RICH DOMAIN-CONTAINING PROTEIN 1"/>
    <property type="match status" value="1"/>
</dbReference>
<dbReference type="Proteomes" id="UP000613401">
    <property type="component" value="Unassembled WGS sequence"/>
</dbReference>
<dbReference type="InterPro" id="IPR007052">
    <property type="entry name" value="CS_dom"/>
</dbReference>
<reference evidence="7" key="2">
    <citation type="submission" date="2020-03" db="EMBL/GenBank/DDBJ databases">
        <authorList>
            <person name="Fu F.-F."/>
            <person name="Chen J."/>
        </authorList>
    </citation>
    <scope>NUCLEOTIDE SEQUENCE</scope>
    <source>
        <strain evidence="7">Lc1</strain>
    </source>
</reference>
<dbReference type="Gene3D" id="2.60.40.790">
    <property type="match status" value="1"/>
</dbReference>
<dbReference type="AlphaFoldDB" id="A0A8H4FIJ2"/>
<dbReference type="RefSeq" id="XP_045262727.1">
    <property type="nucleotide sequence ID" value="XM_045404784.1"/>
</dbReference>
<dbReference type="InterPro" id="IPR005000">
    <property type="entry name" value="Aldolase/citrate-lyase_domain"/>
</dbReference>
<organism evidence="7 8">
    <name type="scientific">Colletotrichum gloeosporioides</name>
    <name type="common">Anthracnose fungus</name>
    <name type="synonym">Glomerella cingulata</name>
    <dbReference type="NCBI Taxonomy" id="474922"/>
    <lineage>
        <taxon>Eukaryota</taxon>
        <taxon>Fungi</taxon>
        <taxon>Dikarya</taxon>
        <taxon>Ascomycota</taxon>
        <taxon>Pezizomycotina</taxon>
        <taxon>Sordariomycetes</taxon>
        <taxon>Hypocreomycetidae</taxon>
        <taxon>Glomerellales</taxon>
        <taxon>Glomerellaceae</taxon>
        <taxon>Colletotrichum</taxon>
        <taxon>Colletotrichum gloeosporioides species complex</taxon>
    </lineage>
</organism>
<evidence type="ECO:0000256" key="3">
    <source>
        <dbReference type="ARBA" id="ARBA00022833"/>
    </source>
</evidence>
<evidence type="ECO:0000256" key="4">
    <source>
        <dbReference type="SAM" id="MobiDB-lite"/>
    </source>
</evidence>
<dbReference type="EMBL" id="WVTB01000054">
    <property type="protein sequence ID" value="KAF3803568.1"/>
    <property type="molecule type" value="Genomic_DNA"/>
</dbReference>
<dbReference type="Gene3D" id="4.10.1130.20">
    <property type="match status" value="2"/>
</dbReference>
<dbReference type="GO" id="GO:0046872">
    <property type="term" value="F:metal ion binding"/>
    <property type="evidence" value="ECO:0007669"/>
    <property type="project" value="UniProtKB-KW"/>
</dbReference>
<evidence type="ECO:0000313" key="7">
    <source>
        <dbReference type="EMBL" id="KAF3803568.1"/>
    </source>
</evidence>
<sequence length="594" mass="64393">MSAMQAANRLRTAFTKGVGPSLGLWQMIPGANVSRVLAKSPGIDWVLVDCEHGNIDDGAMHDAVPAIAAAGVSPIVRLPDMQGWMVKREDSHILVPLLRTPQEAKELVQSAKFPPWGRRGFGSPLAMERFNPAPTMTEYLQQANDSLLTMVQIETREALNSVEDIAAVEGIDVLFIGPFDLGNNIGHPVINGVIKKELSDAIDRILEATHKAGKKAGIFCTSGEQSKFFGDKGFDMISVATDYTALQLTYGLPIATSSNPKQTRENDSEPSHTMAEKCVHQGCGKVYTDAEEPCVYHPGPPIFHEGQKGWKCCKPRVLTFEEFMTIPPCTTGKHSTTDLPPQIEKKKEDAAAAALLDKLASAPAPARKPLSQTQAQAAPSPPPPPPESESDDASLEIADGATCRRKACSATYRKGSSRDAESCVHHPGVPIFHEGSKGYSCCKRRVLEFDQFMKIEGCKTKNRHLFIGSGKKKGAAADGGEEKLDTVRNDFYQTPSTVIASFFLKKIVKDSAKIEFKSQSIALDLPTSDSPPKRYTAEVPLFAPIDAEKSTFKVLGTKLEVTLAKAGGESWPVLRSDDRLTGEILQIGKAGRLQ</sequence>
<reference evidence="7" key="1">
    <citation type="journal article" date="2020" name="Phytopathology">
        <title>Genome sequence and comparative analysis of Colletotrichum gloeosporioides isolated from Liriodendron leaves.</title>
        <authorList>
            <person name="Fu F.F."/>
            <person name="Hao Z."/>
            <person name="Wang P."/>
            <person name="Lu Y."/>
            <person name="Xue L.J."/>
            <person name="Wei G."/>
            <person name="Tian Y."/>
            <person name="Baishi H."/>
            <person name="Xu H."/>
            <person name="Shi J."/>
            <person name="Cheng T."/>
            <person name="Wang G."/>
            <person name="Yi Y."/>
            <person name="Chen J."/>
        </authorList>
    </citation>
    <scope>NUCLEOTIDE SEQUENCE</scope>
    <source>
        <strain evidence="7">Lc1</strain>
    </source>
</reference>
<protein>
    <submittedName>
        <fullName evidence="7">Cysteine and histidine-rich domain-containing protein 1</fullName>
    </submittedName>
</protein>
<dbReference type="InterPro" id="IPR008978">
    <property type="entry name" value="HSP20-like_chaperone"/>
</dbReference>
<dbReference type="Pfam" id="PF04969">
    <property type="entry name" value="CS"/>
    <property type="match status" value="1"/>
</dbReference>
<dbReference type="PROSITE" id="PS51401">
    <property type="entry name" value="CHORD"/>
    <property type="match status" value="2"/>
</dbReference>
<feature type="domain" description="CHORD" evidence="6">
    <location>
        <begin position="403"/>
        <end position="464"/>
    </location>
</feature>
<feature type="region of interest" description="Disordered" evidence="4">
    <location>
        <begin position="363"/>
        <end position="393"/>
    </location>
</feature>
<comment type="caution">
    <text evidence="7">The sequence shown here is derived from an EMBL/GenBank/DDBJ whole genome shotgun (WGS) entry which is preliminary data.</text>
</comment>
<gene>
    <name evidence="7" type="ORF">GCG54_00004739</name>
</gene>